<dbReference type="Gene3D" id="3.30.40.10">
    <property type="entry name" value="Zinc/RING finger domain, C3HC4 (zinc finger)"/>
    <property type="match status" value="1"/>
</dbReference>
<feature type="region of interest" description="Disordered" evidence="9">
    <location>
        <begin position="290"/>
        <end position="314"/>
    </location>
</feature>
<dbReference type="EC" id="2.3.2.27" evidence="2"/>
<name>A0A835J9U5_9ROSI</name>
<protein>
    <recommendedName>
        <fullName evidence="2">RING-type E3 ubiquitin transferase</fullName>
        <ecNumber evidence="2">2.3.2.27</ecNumber>
    </recommendedName>
</protein>
<keyword evidence="12" id="KW-1185">Reference proteome</keyword>
<feature type="domain" description="RING-type" evidence="10">
    <location>
        <begin position="109"/>
        <end position="150"/>
    </location>
</feature>
<evidence type="ECO:0000256" key="9">
    <source>
        <dbReference type="SAM" id="MobiDB-lite"/>
    </source>
</evidence>
<evidence type="ECO:0000256" key="8">
    <source>
        <dbReference type="PROSITE-ProRule" id="PRU00175"/>
    </source>
</evidence>
<dbReference type="InterPro" id="IPR001841">
    <property type="entry name" value="Znf_RING"/>
</dbReference>
<keyword evidence="6" id="KW-0833">Ubl conjugation pathway</keyword>
<comment type="catalytic activity">
    <reaction evidence="1">
        <text>S-ubiquitinyl-[E2 ubiquitin-conjugating enzyme]-L-cysteine + [acceptor protein]-L-lysine = [E2 ubiquitin-conjugating enzyme]-L-cysteine + N(6)-ubiquitinyl-[acceptor protein]-L-lysine.</text>
        <dbReference type="EC" id="2.3.2.27"/>
    </reaction>
</comment>
<evidence type="ECO:0000256" key="2">
    <source>
        <dbReference type="ARBA" id="ARBA00012483"/>
    </source>
</evidence>
<keyword evidence="3" id="KW-0808">Transferase</keyword>
<dbReference type="Pfam" id="PF14369">
    <property type="entry name" value="Zn_ribbon_19"/>
    <property type="match status" value="1"/>
</dbReference>
<dbReference type="OrthoDB" id="8062037at2759"/>
<proteinExistence type="predicted"/>
<keyword evidence="4" id="KW-0479">Metal-binding</keyword>
<evidence type="ECO:0000256" key="5">
    <source>
        <dbReference type="ARBA" id="ARBA00022771"/>
    </source>
</evidence>
<dbReference type="PANTHER" id="PTHR34268:SF8">
    <property type="entry name" value="FAE DOMAIN-CONTAINING PROTEIN"/>
    <property type="match status" value="1"/>
</dbReference>
<feature type="compositionally biased region" description="Polar residues" evidence="9">
    <location>
        <begin position="296"/>
        <end position="314"/>
    </location>
</feature>
<dbReference type="PROSITE" id="PS50089">
    <property type="entry name" value="ZF_RING_2"/>
    <property type="match status" value="1"/>
</dbReference>
<dbReference type="Pfam" id="PF13639">
    <property type="entry name" value="zf-RING_2"/>
    <property type="match status" value="1"/>
</dbReference>
<comment type="caution">
    <text evidence="11">The sequence shown here is derived from an EMBL/GenBank/DDBJ whole genome shotgun (WGS) entry which is preliminary data.</text>
</comment>
<dbReference type="GO" id="GO:0061630">
    <property type="term" value="F:ubiquitin protein ligase activity"/>
    <property type="evidence" value="ECO:0007669"/>
    <property type="project" value="UniProtKB-EC"/>
</dbReference>
<keyword evidence="7" id="KW-0862">Zinc</keyword>
<dbReference type="GO" id="GO:0008270">
    <property type="term" value="F:zinc ion binding"/>
    <property type="evidence" value="ECO:0007669"/>
    <property type="project" value="UniProtKB-KW"/>
</dbReference>
<dbReference type="AlphaFoldDB" id="A0A835J9U5"/>
<dbReference type="EMBL" id="JADGMS010000016">
    <property type="protein sequence ID" value="KAF9665456.1"/>
    <property type="molecule type" value="Genomic_DNA"/>
</dbReference>
<dbReference type="SUPFAM" id="SSF57850">
    <property type="entry name" value="RING/U-box"/>
    <property type="match status" value="1"/>
</dbReference>
<evidence type="ECO:0000256" key="6">
    <source>
        <dbReference type="ARBA" id="ARBA00022786"/>
    </source>
</evidence>
<evidence type="ECO:0000313" key="11">
    <source>
        <dbReference type="EMBL" id="KAF9665456.1"/>
    </source>
</evidence>
<dbReference type="Proteomes" id="UP000657918">
    <property type="component" value="Chromosome 16"/>
</dbReference>
<dbReference type="PANTHER" id="PTHR34268">
    <property type="entry name" value="OS01G0321850 PROTEIN"/>
    <property type="match status" value="1"/>
</dbReference>
<accession>A0A835J9U5</accession>
<evidence type="ECO:0000256" key="4">
    <source>
        <dbReference type="ARBA" id="ARBA00022723"/>
    </source>
</evidence>
<dbReference type="SMART" id="SM00184">
    <property type="entry name" value="RING"/>
    <property type="match status" value="1"/>
</dbReference>
<evidence type="ECO:0000256" key="7">
    <source>
        <dbReference type="ARBA" id="ARBA00022833"/>
    </source>
</evidence>
<organism evidence="11 12">
    <name type="scientific">Salix dunnii</name>
    <dbReference type="NCBI Taxonomy" id="1413687"/>
    <lineage>
        <taxon>Eukaryota</taxon>
        <taxon>Viridiplantae</taxon>
        <taxon>Streptophyta</taxon>
        <taxon>Embryophyta</taxon>
        <taxon>Tracheophyta</taxon>
        <taxon>Spermatophyta</taxon>
        <taxon>Magnoliopsida</taxon>
        <taxon>eudicotyledons</taxon>
        <taxon>Gunneridae</taxon>
        <taxon>Pentapetalae</taxon>
        <taxon>rosids</taxon>
        <taxon>fabids</taxon>
        <taxon>Malpighiales</taxon>
        <taxon>Salicaceae</taxon>
        <taxon>Saliceae</taxon>
        <taxon>Salix</taxon>
    </lineage>
</organism>
<evidence type="ECO:0000259" key="10">
    <source>
        <dbReference type="PROSITE" id="PS50089"/>
    </source>
</evidence>
<keyword evidence="5 8" id="KW-0863">Zinc-finger</keyword>
<reference evidence="11 12" key="1">
    <citation type="submission" date="2020-10" db="EMBL/GenBank/DDBJ databases">
        <title>Plant Genome Project.</title>
        <authorList>
            <person name="Zhang R.-G."/>
        </authorList>
    </citation>
    <scope>NUCLEOTIDE SEQUENCE [LARGE SCALE GENOMIC DNA]</scope>
    <source>
        <strain evidence="11">FAFU-HL-1</strain>
        <tissue evidence="11">Leaf</tissue>
    </source>
</reference>
<evidence type="ECO:0000313" key="12">
    <source>
        <dbReference type="Proteomes" id="UP000657918"/>
    </source>
</evidence>
<evidence type="ECO:0000256" key="1">
    <source>
        <dbReference type="ARBA" id="ARBA00000900"/>
    </source>
</evidence>
<dbReference type="InterPro" id="IPR013083">
    <property type="entry name" value="Znf_RING/FYVE/PHD"/>
</dbReference>
<sequence length="314" mass="35302">MSSTPTNEWQTYWCHECDLSIHLLATTSPLCPHCHHDFLELMDPIPTSTTADTTSFLLDSPTFLNFLQHLNTNSHCDCEDDNIDATIDSIIPTIKITSCMLEMDPMLVCAVCKDQFLIDVEAKQLPCSHLYHPECILPWLSNHNSCPLCRFQLQTPVVRVENLETRSPDHPHHDANHAHVGVLSTSLPPHFWSTKKLFNVNSKSLQMLLIKFTYVKLMIGNIFMMMESSMEEMLMKVGVFVTVQALVYLILSKSSNIFSKTHREKRSSSFKIAPSDSIQRILAALQDLPAGGELSPASSKATPMQSPTVDKSED</sequence>
<evidence type="ECO:0000256" key="3">
    <source>
        <dbReference type="ARBA" id="ARBA00022679"/>
    </source>
</evidence>
<dbReference type="InterPro" id="IPR039525">
    <property type="entry name" value="RNF126-like_zinc-ribbon"/>
</dbReference>
<gene>
    <name evidence="11" type="ORF">SADUNF_Sadunf16G0124600</name>
</gene>